<accession>A0ABS8VE35</accession>
<dbReference type="EC" id="3.2.1.2" evidence="4"/>
<evidence type="ECO:0000256" key="5">
    <source>
        <dbReference type="SAM" id="MobiDB-lite"/>
    </source>
</evidence>
<feature type="region of interest" description="Disordered" evidence="5">
    <location>
        <begin position="142"/>
        <end position="168"/>
    </location>
</feature>
<dbReference type="Pfam" id="PF05687">
    <property type="entry name" value="BES1_N"/>
    <property type="match status" value="1"/>
</dbReference>
<evidence type="ECO:0000313" key="7">
    <source>
        <dbReference type="EMBL" id="MCD9645530.1"/>
    </source>
</evidence>
<dbReference type="Proteomes" id="UP000823775">
    <property type="component" value="Unassembled WGS sequence"/>
</dbReference>
<dbReference type="PANTHER" id="PTHR31352">
    <property type="entry name" value="BETA-AMYLASE 1, CHLOROPLASTIC"/>
    <property type="match status" value="1"/>
</dbReference>
<evidence type="ECO:0000313" key="8">
    <source>
        <dbReference type="Proteomes" id="UP000823775"/>
    </source>
</evidence>
<comment type="similarity">
    <text evidence="1 4">Belongs to the glycosyl hydrolase 14 family.</text>
</comment>
<dbReference type="EMBL" id="JACEIK010004462">
    <property type="protein sequence ID" value="MCD9645530.1"/>
    <property type="molecule type" value="Genomic_DNA"/>
</dbReference>
<dbReference type="PANTHER" id="PTHR31352:SF47">
    <property type="entry name" value="BETA-AMYLASE 7"/>
    <property type="match status" value="1"/>
</dbReference>
<evidence type="ECO:0000256" key="3">
    <source>
        <dbReference type="ARBA" id="ARBA00023326"/>
    </source>
</evidence>
<dbReference type="InterPro" id="IPR008540">
    <property type="entry name" value="BES1_N"/>
</dbReference>
<dbReference type="InterPro" id="IPR017853">
    <property type="entry name" value="GH"/>
</dbReference>
<keyword evidence="3 4" id="KW-0624">Polysaccharide degradation</keyword>
<gene>
    <name evidence="7" type="ORF">HAX54_034526</name>
</gene>
<evidence type="ECO:0000256" key="4">
    <source>
        <dbReference type="RuleBase" id="RU000509"/>
    </source>
</evidence>
<comment type="caution">
    <text evidence="7">The sequence shown here is derived from an EMBL/GenBank/DDBJ whole genome shotgun (WGS) entry which is preliminary data.</text>
</comment>
<evidence type="ECO:0000256" key="1">
    <source>
        <dbReference type="ARBA" id="ARBA00005652"/>
    </source>
</evidence>
<name>A0ABS8VE35_DATST</name>
<dbReference type="Gene3D" id="3.20.20.80">
    <property type="entry name" value="Glycosidases"/>
    <property type="match status" value="1"/>
</dbReference>
<proteinExistence type="inferred from homology"/>
<sequence length="290" mass="32500">MLAVYHLDLSTPPPEIFAGKLSGTRKSPLLYFRFLPVGYINFLPSLTPANLPEYLFLYRYGSGFSRRYSLENFDECLTITRCETRPLELKSQASNNYITNILAGLRRHGNYNLRVRADINDVIAALAREAGWVVLPDGTTFPSRSQSQGTGTAGGTPSTMVTSSSSHNSTTYSTCFIERHAFWNSEHSRSDCLSNEKVCGFNRQTGSLTCTQSYRNVILLGTPYIPVYVMLPLGVINMKSELVDLDGLVKQLRVLKSINVDGVMVDCWWGIVEANAPQEYNWNGYELSKY</sequence>
<keyword evidence="4" id="KW-0326">Glycosidase</keyword>
<evidence type="ECO:0000256" key="2">
    <source>
        <dbReference type="ARBA" id="ARBA00023277"/>
    </source>
</evidence>
<organism evidence="7 8">
    <name type="scientific">Datura stramonium</name>
    <name type="common">Jimsonweed</name>
    <name type="synonym">Common thornapple</name>
    <dbReference type="NCBI Taxonomy" id="4076"/>
    <lineage>
        <taxon>Eukaryota</taxon>
        <taxon>Viridiplantae</taxon>
        <taxon>Streptophyta</taxon>
        <taxon>Embryophyta</taxon>
        <taxon>Tracheophyta</taxon>
        <taxon>Spermatophyta</taxon>
        <taxon>Magnoliopsida</taxon>
        <taxon>eudicotyledons</taxon>
        <taxon>Gunneridae</taxon>
        <taxon>Pentapetalae</taxon>
        <taxon>asterids</taxon>
        <taxon>lamiids</taxon>
        <taxon>Solanales</taxon>
        <taxon>Solanaceae</taxon>
        <taxon>Solanoideae</taxon>
        <taxon>Datureae</taxon>
        <taxon>Datura</taxon>
    </lineage>
</organism>
<comment type="catalytic activity">
    <reaction evidence="4">
        <text>Hydrolysis of (1-&gt;4)-alpha-D-glucosidic linkages in polysaccharides so as to remove successive maltose units from the non-reducing ends of the chains.</text>
        <dbReference type="EC" id="3.2.1.2"/>
    </reaction>
</comment>
<protein>
    <recommendedName>
        <fullName evidence="4">Beta-amylase</fullName>
        <ecNumber evidence="4">3.2.1.2</ecNumber>
    </recommendedName>
</protein>
<reference evidence="7 8" key="1">
    <citation type="journal article" date="2021" name="BMC Genomics">
        <title>Datura genome reveals duplications of psychoactive alkaloid biosynthetic genes and high mutation rate following tissue culture.</title>
        <authorList>
            <person name="Rajewski A."/>
            <person name="Carter-House D."/>
            <person name="Stajich J."/>
            <person name="Litt A."/>
        </authorList>
    </citation>
    <scope>NUCLEOTIDE SEQUENCE [LARGE SCALE GENOMIC DNA]</scope>
    <source>
        <strain evidence="7">AR-01</strain>
    </source>
</reference>
<dbReference type="InterPro" id="IPR001554">
    <property type="entry name" value="Glyco_hydro_14"/>
</dbReference>
<feature type="compositionally biased region" description="Low complexity" evidence="5">
    <location>
        <begin position="143"/>
        <end position="168"/>
    </location>
</feature>
<evidence type="ECO:0000259" key="6">
    <source>
        <dbReference type="Pfam" id="PF05687"/>
    </source>
</evidence>
<dbReference type="Pfam" id="PF01373">
    <property type="entry name" value="Glyco_hydro_14"/>
    <property type="match status" value="1"/>
</dbReference>
<keyword evidence="2 4" id="KW-0119">Carbohydrate metabolism</keyword>
<keyword evidence="4" id="KW-0378">Hydrolase</keyword>
<keyword evidence="8" id="KW-1185">Reference proteome</keyword>
<dbReference type="SUPFAM" id="SSF51445">
    <property type="entry name" value="(Trans)glycosidases"/>
    <property type="match status" value="1"/>
</dbReference>
<feature type="domain" description="BES1/BZR1 plant transcription factor N-terminal" evidence="6">
    <location>
        <begin position="99"/>
        <end position="197"/>
    </location>
</feature>